<comment type="similarity">
    <text evidence="2">Belongs to the misato family.</text>
</comment>
<dbReference type="PANTHER" id="PTHR13391">
    <property type="entry name" value="MITOCHONDRIAL DISTRIBUTION REGULATOR MISATO"/>
    <property type="match status" value="1"/>
</dbReference>
<evidence type="ECO:0000256" key="2">
    <source>
        <dbReference type="ARBA" id="ARBA00008507"/>
    </source>
</evidence>
<dbReference type="InterPro" id="IPR029209">
    <property type="entry name" value="DML1/Misato_tubulin"/>
</dbReference>
<gene>
    <name evidence="6" type="ORF">KR093_003888</name>
</gene>
<accession>A0AAD4K9P8</accession>
<dbReference type="PANTHER" id="PTHR13391:SF0">
    <property type="entry name" value="PROTEIN MISATO HOMOLOG 1"/>
    <property type="match status" value="1"/>
</dbReference>
<dbReference type="AlphaFoldDB" id="A0AAD4K9P8"/>
<comment type="subcellular location">
    <subcellularLocation>
        <location evidence="1">Mitochondrion</location>
    </subcellularLocation>
</comment>
<evidence type="ECO:0000313" key="7">
    <source>
        <dbReference type="Proteomes" id="UP001200034"/>
    </source>
</evidence>
<name>A0AAD4K9P8_9MUSC</name>
<evidence type="ECO:0008006" key="8">
    <source>
        <dbReference type="Google" id="ProtNLM"/>
    </source>
</evidence>
<dbReference type="InterPro" id="IPR036525">
    <property type="entry name" value="Tubulin/FtsZ_GTPase_sf"/>
</dbReference>
<dbReference type="GO" id="GO:0005739">
    <property type="term" value="C:mitochondrion"/>
    <property type="evidence" value="ECO:0007669"/>
    <property type="project" value="UniProtKB-SubCell"/>
</dbReference>
<evidence type="ECO:0000313" key="6">
    <source>
        <dbReference type="EMBL" id="KAH8386988.1"/>
    </source>
</evidence>
<dbReference type="Gene3D" id="3.40.50.1440">
    <property type="entry name" value="Tubulin/FtsZ, GTPase domain"/>
    <property type="match status" value="1"/>
</dbReference>
<reference evidence="6" key="1">
    <citation type="journal article" date="2021" name="Mol. Ecol. Resour.">
        <title>Phylogenomic analyses of the genus Drosophila reveals genomic signals of climate adaptation.</title>
        <authorList>
            <person name="Li F."/>
            <person name="Rane R.V."/>
            <person name="Luria V."/>
            <person name="Xiong Z."/>
            <person name="Chen J."/>
            <person name="Li Z."/>
            <person name="Catullo R.A."/>
            <person name="Griffin P.C."/>
            <person name="Schiffer M."/>
            <person name="Pearce S."/>
            <person name="Lee S.F."/>
            <person name="McElroy K."/>
            <person name="Stocker A."/>
            <person name="Shirriffs J."/>
            <person name="Cockerell F."/>
            <person name="Coppin C."/>
            <person name="Sgro C.M."/>
            <person name="Karger A."/>
            <person name="Cain J.W."/>
            <person name="Weber J.A."/>
            <person name="Santpere G."/>
            <person name="Kirschner M.W."/>
            <person name="Hoffmann A.A."/>
            <person name="Oakeshott J.G."/>
            <person name="Zhang G."/>
        </authorList>
    </citation>
    <scope>NUCLEOTIDE SEQUENCE</scope>
    <source>
        <strain evidence="6">BGI-SZ-2011g</strain>
    </source>
</reference>
<dbReference type="InterPro" id="IPR049942">
    <property type="entry name" value="DML1/Misato"/>
</dbReference>
<evidence type="ECO:0000256" key="3">
    <source>
        <dbReference type="ARBA" id="ARBA00023128"/>
    </source>
</evidence>
<dbReference type="SUPFAM" id="SSF52490">
    <property type="entry name" value="Tubulin nucleotide-binding domain-like"/>
    <property type="match status" value="1"/>
</dbReference>
<dbReference type="Pfam" id="PF10644">
    <property type="entry name" value="Misat_Tub_SegII"/>
    <property type="match status" value="1"/>
</dbReference>
<sequence>MQHTREIITLQFGTYANYVGAHFWNQQEANFVYARDDGGSQLDDAKEEQLPQNDVLYREGRNDLNQVTYTPRLLSVDLAGTLGHLPQVGELYGNYVPLLQEDTQTEDALQRTKQDAEQSNLNTDGELDVLQQPTAAISEYQQDLLRNQVNTLDKDYKLAESCNSWADFLYARYHPRSFNVLPGLVRQSDVQTLATHAAGVELWQSADFNEEFCDRIRLYAEECDALQGFQLLFDIDDGFSGMASKCLEHLNDEYSRANFTLPLHYPRNVSYAQADARTSLNIRVVNSVLSYAQLSEQANMFTPLSTLTTIWRNNTLQSRQLPGLQWQADNLYQSSAVLAAWLDTMTLSYRLRQTPETLPRFCQRISAAGRTMTAAAMSLPLGMQQKPQDLIDYLDEQANGTMLAQLSPGCEPGTSHLLQMIVARGIPQSRLKRPMAQAGKQLQMAAYGCDSVSQMLQLYYQCAYHGSMTHATATPLPLQTQLPFPYEMFDANIDSAGFRLPLNGERKAGTRVMSAPVLAALQNSSKLGEHLEALHAQTHRVQLAKLQSYAQVALERDEYETALDKLLEFRDNYEDSHYL</sequence>
<dbReference type="InterPro" id="IPR019605">
    <property type="entry name" value="Misato_II_tubulin-like"/>
</dbReference>
<proteinExistence type="inferred from homology"/>
<dbReference type="EMBL" id="JAJJHW010000095">
    <property type="protein sequence ID" value="KAH8386988.1"/>
    <property type="molecule type" value="Genomic_DNA"/>
</dbReference>
<evidence type="ECO:0000256" key="1">
    <source>
        <dbReference type="ARBA" id="ARBA00004173"/>
    </source>
</evidence>
<dbReference type="Proteomes" id="UP001200034">
    <property type="component" value="Unassembled WGS sequence"/>
</dbReference>
<organism evidence="6 7">
    <name type="scientific">Drosophila rubida</name>
    <dbReference type="NCBI Taxonomy" id="30044"/>
    <lineage>
        <taxon>Eukaryota</taxon>
        <taxon>Metazoa</taxon>
        <taxon>Ecdysozoa</taxon>
        <taxon>Arthropoda</taxon>
        <taxon>Hexapoda</taxon>
        <taxon>Insecta</taxon>
        <taxon>Pterygota</taxon>
        <taxon>Neoptera</taxon>
        <taxon>Endopterygota</taxon>
        <taxon>Diptera</taxon>
        <taxon>Brachycera</taxon>
        <taxon>Muscomorpha</taxon>
        <taxon>Ephydroidea</taxon>
        <taxon>Drosophilidae</taxon>
        <taxon>Drosophila</taxon>
    </lineage>
</organism>
<dbReference type="GO" id="GO:0007005">
    <property type="term" value="P:mitochondrion organization"/>
    <property type="evidence" value="ECO:0007669"/>
    <property type="project" value="InterPro"/>
</dbReference>
<dbReference type="Pfam" id="PF14881">
    <property type="entry name" value="Tubulin_3"/>
    <property type="match status" value="1"/>
</dbReference>
<evidence type="ECO:0000259" key="5">
    <source>
        <dbReference type="Pfam" id="PF14881"/>
    </source>
</evidence>
<comment type="caution">
    <text evidence="6">The sequence shown here is derived from an EMBL/GenBank/DDBJ whole genome shotgun (WGS) entry which is preliminary data.</text>
</comment>
<feature type="domain" description="Misato Segment II tubulin-like" evidence="4">
    <location>
        <begin position="5"/>
        <end position="145"/>
    </location>
</feature>
<keyword evidence="3" id="KW-0496">Mitochondrion</keyword>
<protein>
    <recommendedName>
        <fullName evidence="8">Protein misato</fullName>
    </recommendedName>
</protein>
<dbReference type="CDD" id="cd06060">
    <property type="entry name" value="misato"/>
    <property type="match status" value="1"/>
</dbReference>
<evidence type="ECO:0000259" key="4">
    <source>
        <dbReference type="Pfam" id="PF10644"/>
    </source>
</evidence>
<keyword evidence="7" id="KW-1185">Reference proteome</keyword>
<feature type="domain" description="DML1/Misato tubulin" evidence="5">
    <location>
        <begin position="160"/>
        <end position="351"/>
    </location>
</feature>